<comment type="subcellular location">
    <subcellularLocation>
        <location evidence="1 8">Cell membrane</location>
        <topology evidence="1 8">Multi-pass membrane protein</topology>
    </subcellularLocation>
</comment>
<evidence type="ECO:0000256" key="5">
    <source>
        <dbReference type="ARBA" id="ARBA00022692"/>
    </source>
</evidence>
<evidence type="ECO:0000256" key="2">
    <source>
        <dbReference type="ARBA" id="ARBA00007651"/>
    </source>
</evidence>
<dbReference type="OrthoDB" id="1904499at2759"/>
<dbReference type="GO" id="GO:0005886">
    <property type="term" value="C:plasma membrane"/>
    <property type="evidence" value="ECO:0007669"/>
    <property type="project" value="UniProtKB-SubCell"/>
</dbReference>
<dbReference type="InParanoid" id="A0A251U1E6"/>
<accession>A0A251U1E6</accession>
<dbReference type="OMA" id="ICENFGK"/>
<evidence type="ECO:0000256" key="4">
    <source>
        <dbReference type="ARBA" id="ARBA00022475"/>
    </source>
</evidence>
<dbReference type="NCBIfam" id="TIGR01569">
    <property type="entry name" value="A_tha_TIGR01569"/>
    <property type="match status" value="1"/>
</dbReference>
<keyword evidence="5 8" id="KW-0812">Transmembrane</keyword>
<comment type="subunit">
    <text evidence="3 8">Homodimer and heterodimers.</text>
</comment>
<sequence length="186" mass="20353">METENNNSANLKLQPIPSPITHLSFMASQIWLRIMAAATSIAAVILLLNSRQSKVLFGTDMDARYTYSPAFKFFMFMNVVACALSVLSLLPVVTLGRKFSNSINYFYLFLHDLILAILLAGGSGAATAFAQVGKYGNSHAGWIPICENFGKFCHKAFSSLVLGYIAVFCYVLLVVISANKARQIPV</sequence>
<dbReference type="PANTHER" id="PTHR36488:SF8">
    <property type="entry name" value="CASP-LIKE PROTEIN 1U1"/>
    <property type="match status" value="1"/>
</dbReference>
<dbReference type="InterPro" id="IPR006459">
    <property type="entry name" value="CASP/CASPL"/>
</dbReference>
<evidence type="ECO:0000256" key="7">
    <source>
        <dbReference type="ARBA" id="ARBA00023136"/>
    </source>
</evidence>
<evidence type="ECO:0000313" key="12">
    <source>
        <dbReference type="Proteomes" id="UP000215914"/>
    </source>
</evidence>
<proteinExistence type="inferred from homology"/>
<feature type="domain" description="Casparian strip membrane protein" evidence="9">
    <location>
        <begin position="28"/>
        <end position="169"/>
    </location>
</feature>
<dbReference type="AlphaFoldDB" id="A0A251U1E6"/>
<evidence type="ECO:0000256" key="3">
    <source>
        <dbReference type="ARBA" id="ARBA00011489"/>
    </source>
</evidence>
<dbReference type="Pfam" id="PF04535">
    <property type="entry name" value="CASP_dom"/>
    <property type="match status" value="1"/>
</dbReference>
<evidence type="ECO:0000256" key="1">
    <source>
        <dbReference type="ARBA" id="ARBA00004651"/>
    </source>
</evidence>
<evidence type="ECO:0000313" key="11">
    <source>
        <dbReference type="EMBL" id="OTG16642.1"/>
    </source>
</evidence>
<dbReference type="EMBL" id="MNCJ02000324">
    <property type="protein sequence ID" value="KAF5793024.1"/>
    <property type="molecule type" value="Genomic_DNA"/>
</dbReference>
<comment type="similarity">
    <text evidence="2 8">Belongs to the Casparian strip membrane proteins (CASP) family.</text>
</comment>
<keyword evidence="12" id="KW-1185">Reference proteome</keyword>
<keyword evidence="6 8" id="KW-1133">Transmembrane helix</keyword>
<dbReference type="InterPro" id="IPR044173">
    <property type="entry name" value="CASPL"/>
</dbReference>
<protein>
    <recommendedName>
        <fullName evidence="8">CASP-like protein</fullName>
    </recommendedName>
</protein>
<gene>
    <name evidence="11" type="primary">CSPL3</name>
    <name evidence="11" type="ORF">HannXRQ_Chr09g0273611</name>
    <name evidence="10" type="ORF">HanXRQr2_Chr09g0412671</name>
</gene>
<feature type="transmembrane region" description="Helical" evidence="8">
    <location>
        <begin position="70"/>
        <end position="93"/>
    </location>
</feature>
<evidence type="ECO:0000256" key="8">
    <source>
        <dbReference type="RuleBase" id="RU361233"/>
    </source>
</evidence>
<keyword evidence="7 8" id="KW-0472">Membrane</keyword>
<dbReference type="PANTHER" id="PTHR36488">
    <property type="entry name" value="CASP-LIKE PROTEIN 1U1"/>
    <property type="match status" value="1"/>
</dbReference>
<evidence type="ECO:0000259" key="9">
    <source>
        <dbReference type="Pfam" id="PF04535"/>
    </source>
</evidence>
<reference evidence="11" key="2">
    <citation type="submission" date="2017-02" db="EMBL/GenBank/DDBJ databases">
        <title>Sunflower complete genome.</title>
        <authorList>
            <person name="Langlade N."/>
            <person name="Munos S."/>
        </authorList>
    </citation>
    <scope>NUCLEOTIDE SEQUENCE [LARGE SCALE GENOMIC DNA]</scope>
    <source>
        <tissue evidence="11">Leaves</tissue>
    </source>
</reference>
<dbReference type="InterPro" id="IPR006702">
    <property type="entry name" value="CASP_dom"/>
</dbReference>
<evidence type="ECO:0000256" key="6">
    <source>
        <dbReference type="ARBA" id="ARBA00022989"/>
    </source>
</evidence>
<dbReference type="Gramene" id="mRNA:HanXRQr2_Chr09g0412671">
    <property type="protein sequence ID" value="mRNA:HanXRQr2_Chr09g0412671"/>
    <property type="gene ID" value="HanXRQr2_Chr09g0412671"/>
</dbReference>
<reference evidence="10" key="3">
    <citation type="submission" date="2020-06" db="EMBL/GenBank/DDBJ databases">
        <title>Helianthus annuus Genome sequencing and assembly Release 2.</title>
        <authorList>
            <person name="Gouzy J."/>
            <person name="Langlade N."/>
            <person name="Munos S."/>
        </authorList>
    </citation>
    <scope>NUCLEOTIDE SEQUENCE</scope>
    <source>
        <tissue evidence="10">Leaves</tissue>
    </source>
</reference>
<evidence type="ECO:0000313" key="10">
    <source>
        <dbReference type="EMBL" id="KAF5793024.1"/>
    </source>
</evidence>
<dbReference type="Proteomes" id="UP000215914">
    <property type="component" value="Chromosome 9"/>
</dbReference>
<feature type="transmembrane region" description="Helical" evidence="8">
    <location>
        <begin position="30"/>
        <end position="50"/>
    </location>
</feature>
<dbReference type="EMBL" id="CM007898">
    <property type="protein sequence ID" value="OTG16642.1"/>
    <property type="molecule type" value="Genomic_DNA"/>
</dbReference>
<reference evidence="10 12" key="1">
    <citation type="journal article" date="2017" name="Nature">
        <title>The sunflower genome provides insights into oil metabolism, flowering and Asterid evolution.</title>
        <authorList>
            <person name="Badouin H."/>
            <person name="Gouzy J."/>
            <person name="Grassa C.J."/>
            <person name="Murat F."/>
            <person name="Staton S.E."/>
            <person name="Cottret L."/>
            <person name="Lelandais-Briere C."/>
            <person name="Owens G.L."/>
            <person name="Carrere S."/>
            <person name="Mayjonade B."/>
            <person name="Legrand L."/>
            <person name="Gill N."/>
            <person name="Kane N.C."/>
            <person name="Bowers J.E."/>
            <person name="Hubner S."/>
            <person name="Bellec A."/>
            <person name="Berard A."/>
            <person name="Berges H."/>
            <person name="Blanchet N."/>
            <person name="Boniface M.C."/>
            <person name="Brunel D."/>
            <person name="Catrice O."/>
            <person name="Chaidir N."/>
            <person name="Claudel C."/>
            <person name="Donnadieu C."/>
            <person name="Faraut T."/>
            <person name="Fievet G."/>
            <person name="Helmstetter N."/>
            <person name="King M."/>
            <person name="Knapp S.J."/>
            <person name="Lai Z."/>
            <person name="Le Paslier M.C."/>
            <person name="Lippi Y."/>
            <person name="Lorenzon L."/>
            <person name="Mandel J.R."/>
            <person name="Marage G."/>
            <person name="Marchand G."/>
            <person name="Marquand E."/>
            <person name="Bret-Mestries E."/>
            <person name="Morien E."/>
            <person name="Nambeesan S."/>
            <person name="Nguyen T."/>
            <person name="Pegot-Espagnet P."/>
            <person name="Pouilly N."/>
            <person name="Raftis F."/>
            <person name="Sallet E."/>
            <person name="Schiex T."/>
            <person name="Thomas J."/>
            <person name="Vandecasteele C."/>
            <person name="Vares D."/>
            <person name="Vear F."/>
            <person name="Vautrin S."/>
            <person name="Crespi M."/>
            <person name="Mangin B."/>
            <person name="Burke J.M."/>
            <person name="Salse J."/>
            <person name="Munos S."/>
            <person name="Vincourt P."/>
            <person name="Rieseberg L.H."/>
            <person name="Langlade N.B."/>
        </authorList>
    </citation>
    <scope>NUCLEOTIDE SEQUENCE [LARGE SCALE GENOMIC DNA]</scope>
    <source>
        <strain evidence="12">cv. SF193</strain>
        <tissue evidence="10">Leaves</tissue>
    </source>
</reference>
<feature type="transmembrane region" description="Helical" evidence="8">
    <location>
        <begin position="157"/>
        <end position="178"/>
    </location>
</feature>
<keyword evidence="4 8" id="KW-1003">Cell membrane</keyword>
<feature type="transmembrane region" description="Helical" evidence="8">
    <location>
        <begin position="105"/>
        <end position="130"/>
    </location>
</feature>
<name>A0A251U1E6_HELAN</name>
<organism evidence="11 12">
    <name type="scientific">Helianthus annuus</name>
    <name type="common">Common sunflower</name>
    <dbReference type="NCBI Taxonomy" id="4232"/>
    <lineage>
        <taxon>Eukaryota</taxon>
        <taxon>Viridiplantae</taxon>
        <taxon>Streptophyta</taxon>
        <taxon>Embryophyta</taxon>
        <taxon>Tracheophyta</taxon>
        <taxon>Spermatophyta</taxon>
        <taxon>Magnoliopsida</taxon>
        <taxon>eudicotyledons</taxon>
        <taxon>Gunneridae</taxon>
        <taxon>Pentapetalae</taxon>
        <taxon>asterids</taxon>
        <taxon>campanulids</taxon>
        <taxon>Asterales</taxon>
        <taxon>Asteraceae</taxon>
        <taxon>Asteroideae</taxon>
        <taxon>Heliantheae alliance</taxon>
        <taxon>Heliantheae</taxon>
        <taxon>Helianthus</taxon>
    </lineage>
</organism>